<dbReference type="RefSeq" id="WP_183885097.1">
    <property type="nucleotide sequence ID" value="NZ_JACHCE010000012.1"/>
</dbReference>
<dbReference type="Pfam" id="PF00512">
    <property type="entry name" value="HisKA"/>
    <property type="match status" value="1"/>
</dbReference>
<feature type="transmembrane region" description="Helical" evidence="14">
    <location>
        <begin position="7"/>
        <end position="30"/>
    </location>
</feature>
<organism evidence="17 18">
    <name type="scientific">Pedobacter cryoconitis</name>
    <dbReference type="NCBI Taxonomy" id="188932"/>
    <lineage>
        <taxon>Bacteria</taxon>
        <taxon>Pseudomonadati</taxon>
        <taxon>Bacteroidota</taxon>
        <taxon>Sphingobacteriia</taxon>
        <taxon>Sphingobacteriales</taxon>
        <taxon>Sphingobacteriaceae</taxon>
        <taxon>Pedobacter</taxon>
    </lineage>
</organism>
<sequence length="454" mass="51792">MKIKDRLALYFTLISTITLLCVLSVTYFTFKKVMESEFFDRLTDRTMVTAKLYLKADEISNEALNQVRTEYLERLNGEVIRIYNDRNSAAFIGDDQQFWSSQTIDKVREMGKIRFKEGERQVVGIFYKDNQGDFVILASAIDQSTAIRVQTLLKVMTGVFIVIFLGLLLSGRWIAKRILSPLDVFINQVKLIKSNNLHFRVEEGTNKDEITLLAQNFNNLMEHLEHSFILQKTFVANASHELRTPVTRMIIGAEIALSKIRQRDDYEKALHSVLEDAEKLENIINALFNLAQADLEYSSSLSRQIRIDELIWQLQEEWNQRKGPNQLLVEMKNLPMTDDTPLIISANPTLLQIALDNIIGNAFKFSDNQPVNCILEIVSEGIILTISDKGVGIAEDKLKEIFKPFYSSSHKIEHAGNGMGLYMANKIITLFNGKITVTSSKASGTTFRIEFHSF</sequence>
<keyword evidence="4" id="KW-1003">Cell membrane</keyword>
<dbReference type="Proteomes" id="UP000537204">
    <property type="component" value="Unassembled WGS sequence"/>
</dbReference>
<evidence type="ECO:0000256" key="12">
    <source>
        <dbReference type="ARBA" id="ARBA00023012"/>
    </source>
</evidence>
<comment type="subcellular location">
    <subcellularLocation>
        <location evidence="2">Cell membrane</location>
        <topology evidence="2">Multi-pass membrane protein</topology>
    </subcellularLocation>
</comment>
<dbReference type="Pfam" id="PF00672">
    <property type="entry name" value="HAMP"/>
    <property type="match status" value="1"/>
</dbReference>
<dbReference type="SUPFAM" id="SSF55874">
    <property type="entry name" value="ATPase domain of HSP90 chaperone/DNA topoisomerase II/histidine kinase"/>
    <property type="match status" value="1"/>
</dbReference>
<dbReference type="PROSITE" id="PS50109">
    <property type="entry name" value="HIS_KIN"/>
    <property type="match status" value="1"/>
</dbReference>
<evidence type="ECO:0000256" key="4">
    <source>
        <dbReference type="ARBA" id="ARBA00022475"/>
    </source>
</evidence>
<dbReference type="Gene3D" id="3.30.565.10">
    <property type="entry name" value="Histidine kinase-like ATPase, C-terminal domain"/>
    <property type="match status" value="1"/>
</dbReference>
<evidence type="ECO:0000256" key="2">
    <source>
        <dbReference type="ARBA" id="ARBA00004651"/>
    </source>
</evidence>
<dbReference type="GO" id="GO:0005524">
    <property type="term" value="F:ATP binding"/>
    <property type="evidence" value="ECO:0007669"/>
    <property type="project" value="UniProtKB-KW"/>
</dbReference>
<feature type="domain" description="Histidine kinase" evidence="15">
    <location>
        <begin position="237"/>
        <end position="454"/>
    </location>
</feature>
<keyword evidence="11 14" id="KW-1133">Transmembrane helix</keyword>
<dbReference type="Pfam" id="PF02518">
    <property type="entry name" value="HATPase_c"/>
    <property type="match status" value="1"/>
</dbReference>
<keyword evidence="5" id="KW-0597">Phosphoprotein</keyword>
<evidence type="ECO:0000256" key="10">
    <source>
        <dbReference type="ARBA" id="ARBA00022840"/>
    </source>
</evidence>
<dbReference type="EC" id="2.7.13.3" evidence="3"/>
<evidence type="ECO:0000256" key="6">
    <source>
        <dbReference type="ARBA" id="ARBA00022679"/>
    </source>
</evidence>
<dbReference type="PANTHER" id="PTHR45528">
    <property type="entry name" value="SENSOR HISTIDINE KINASE CPXA"/>
    <property type="match status" value="1"/>
</dbReference>
<dbReference type="CDD" id="cd06225">
    <property type="entry name" value="HAMP"/>
    <property type="match status" value="1"/>
</dbReference>
<dbReference type="SMART" id="SM00387">
    <property type="entry name" value="HATPase_c"/>
    <property type="match status" value="1"/>
</dbReference>
<dbReference type="InterPro" id="IPR003594">
    <property type="entry name" value="HATPase_dom"/>
</dbReference>
<dbReference type="GO" id="GO:0005886">
    <property type="term" value="C:plasma membrane"/>
    <property type="evidence" value="ECO:0007669"/>
    <property type="project" value="UniProtKB-SubCell"/>
</dbReference>
<dbReference type="Gene3D" id="1.10.287.130">
    <property type="match status" value="1"/>
</dbReference>
<keyword evidence="13 14" id="KW-0472">Membrane</keyword>
<evidence type="ECO:0000259" key="15">
    <source>
        <dbReference type="PROSITE" id="PS50109"/>
    </source>
</evidence>
<dbReference type="AlphaFoldDB" id="A0A7W9E1I1"/>
<dbReference type="SMART" id="SM00304">
    <property type="entry name" value="HAMP"/>
    <property type="match status" value="1"/>
</dbReference>
<evidence type="ECO:0000259" key="16">
    <source>
        <dbReference type="PROSITE" id="PS50885"/>
    </source>
</evidence>
<dbReference type="SUPFAM" id="SSF47384">
    <property type="entry name" value="Homodimeric domain of signal transducing histidine kinase"/>
    <property type="match status" value="1"/>
</dbReference>
<dbReference type="GO" id="GO:0000155">
    <property type="term" value="F:phosphorelay sensor kinase activity"/>
    <property type="evidence" value="ECO:0007669"/>
    <property type="project" value="InterPro"/>
</dbReference>
<dbReference type="EMBL" id="JACHCE010000012">
    <property type="protein sequence ID" value="MBB5639126.1"/>
    <property type="molecule type" value="Genomic_DNA"/>
</dbReference>
<evidence type="ECO:0000256" key="1">
    <source>
        <dbReference type="ARBA" id="ARBA00000085"/>
    </source>
</evidence>
<evidence type="ECO:0000256" key="11">
    <source>
        <dbReference type="ARBA" id="ARBA00022989"/>
    </source>
</evidence>
<dbReference type="CDD" id="cd00082">
    <property type="entry name" value="HisKA"/>
    <property type="match status" value="1"/>
</dbReference>
<dbReference type="InterPro" id="IPR050398">
    <property type="entry name" value="HssS/ArlS-like"/>
</dbReference>
<keyword evidence="7 14" id="KW-0812">Transmembrane</keyword>
<protein>
    <recommendedName>
        <fullName evidence="3">histidine kinase</fullName>
        <ecNumber evidence="3">2.7.13.3</ecNumber>
    </recommendedName>
</protein>
<dbReference type="Gene3D" id="6.10.340.10">
    <property type="match status" value="1"/>
</dbReference>
<keyword evidence="12" id="KW-0902">Two-component regulatory system</keyword>
<feature type="domain" description="HAMP" evidence="16">
    <location>
        <begin position="176"/>
        <end position="229"/>
    </location>
</feature>
<proteinExistence type="predicted"/>
<evidence type="ECO:0000256" key="7">
    <source>
        <dbReference type="ARBA" id="ARBA00022692"/>
    </source>
</evidence>
<evidence type="ECO:0000256" key="9">
    <source>
        <dbReference type="ARBA" id="ARBA00022777"/>
    </source>
</evidence>
<dbReference type="SUPFAM" id="SSF158472">
    <property type="entry name" value="HAMP domain-like"/>
    <property type="match status" value="1"/>
</dbReference>
<keyword evidence="9 17" id="KW-0418">Kinase</keyword>
<dbReference type="InterPro" id="IPR003661">
    <property type="entry name" value="HisK_dim/P_dom"/>
</dbReference>
<evidence type="ECO:0000256" key="5">
    <source>
        <dbReference type="ARBA" id="ARBA00022553"/>
    </source>
</evidence>
<dbReference type="PRINTS" id="PR00344">
    <property type="entry name" value="BCTRLSENSOR"/>
</dbReference>
<evidence type="ECO:0000256" key="8">
    <source>
        <dbReference type="ARBA" id="ARBA00022741"/>
    </source>
</evidence>
<evidence type="ECO:0000313" key="17">
    <source>
        <dbReference type="EMBL" id="MBB5639126.1"/>
    </source>
</evidence>
<dbReference type="PANTHER" id="PTHR45528:SF1">
    <property type="entry name" value="SENSOR HISTIDINE KINASE CPXA"/>
    <property type="match status" value="1"/>
</dbReference>
<dbReference type="PROSITE" id="PS50885">
    <property type="entry name" value="HAMP"/>
    <property type="match status" value="1"/>
</dbReference>
<accession>A0A7W9E1I1</accession>
<dbReference type="InterPro" id="IPR036097">
    <property type="entry name" value="HisK_dim/P_sf"/>
</dbReference>
<keyword evidence="8" id="KW-0547">Nucleotide-binding</keyword>
<dbReference type="InterPro" id="IPR003660">
    <property type="entry name" value="HAMP_dom"/>
</dbReference>
<keyword evidence="6" id="KW-0808">Transferase</keyword>
<name>A0A7W9E1I1_9SPHI</name>
<evidence type="ECO:0000256" key="13">
    <source>
        <dbReference type="ARBA" id="ARBA00023136"/>
    </source>
</evidence>
<dbReference type="SMART" id="SM00388">
    <property type="entry name" value="HisKA"/>
    <property type="match status" value="1"/>
</dbReference>
<keyword evidence="10" id="KW-0067">ATP-binding</keyword>
<dbReference type="InterPro" id="IPR004358">
    <property type="entry name" value="Sig_transdc_His_kin-like_C"/>
</dbReference>
<reference evidence="17 18" key="1">
    <citation type="submission" date="2020-08" db="EMBL/GenBank/DDBJ databases">
        <title>Genomic Encyclopedia of Type Strains, Phase IV (KMG-V): Genome sequencing to study the core and pangenomes of soil and plant-associated prokaryotes.</title>
        <authorList>
            <person name="Whitman W."/>
        </authorList>
    </citation>
    <scope>NUCLEOTIDE SEQUENCE [LARGE SCALE GENOMIC DNA]</scope>
    <source>
        <strain evidence="17 18">S3M1</strain>
    </source>
</reference>
<evidence type="ECO:0000256" key="3">
    <source>
        <dbReference type="ARBA" id="ARBA00012438"/>
    </source>
</evidence>
<evidence type="ECO:0000256" key="14">
    <source>
        <dbReference type="SAM" id="Phobius"/>
    </source>
</evidence>
<comment type="catalytic activity">
    <reaction evidence="1">
        <text>ATP + protein L-histidine = ADP + protein N-phospho-L-histidine.</text>
        <dbReference type="EC" id="2.7.13.3"/>
    </reaction>
</comment>
<dbReference type="InterPro" id="IPR005467">
    <property type="entry name" value="His_kinase_dom"/>
</dbReference>
<comment type="caution">
    <text evidence="17">The sequence shown here is derived from an EMBL/GenBank/DDBJ whole genome shotgun (WGS) entry which is preliminary data.</text>
</comment>
<evidence type="ECO:0000313" key="18">
    <source>
        <dbReference type="Proteomes" id="UP000537204"/>
    </source>
</evidence>
<dbReference type="InterPro" id="IPR036890">
    <property type="entry name" value="HATPase_C_sf"/>
</dbReference>
<gene>
    <name evidence="17" type="ORF">HDE68_005067</name>
</gene>